<evidence type="ECO:0000313" key="2">
    <source>
        <dbReference type="Proteomes" id="UP001195483"/>
    </source>
</evidence>
<organism evidence="1 2">
    <name type="scientific">Potamilus streckersoni</name>
    <dbReference type="NCBI Taxonomy" id="2493646"/>
    <lineage>
        <taxon>Eukaryota</taxon>
        <taxon>Metazoa</taxon>
        <taxon>Spiralia</taxon>
        <taxon>Lophotrochozoa</taxon>
        <taxon>Mollusca</taxon>
        <taxon>Bivalvia</taxon>
        <taxon>Autobranchia</taxon>
        <taxon>Heteroconchia</taxon>
        <taxon>Palaeoheterodonta</taxon>
        <taxon>Unionida</taxon>
        <taxon>Unionoidea</taxon>
        <taxon>Unionidae</taxon>
        <taxon>Ambleminae</taxon>
        <taxon>Lampsilini</taxon>
        <taxon>Potamilus</taxon>
    </lineage>
</organism>
<dbReference type="EMBL" id="JAEAOA010001326">
    <property type="protein sequence ID" value="KAK3584902.1"/>
    <property type="molecule type" value="Genomic_DNA"/>
</dbReference>
<reference evidence="1" key="3">
    <citation type="submission" date="2023-05" db="EMBL/GenBank/DDBJ databases">
        <authorList>
            <person name="Smith C.H."/>
        </authorList>
    </citation>
    <scope>NUCLEOTIDE SEQUENCE</scope>
    <source>
        <strain evidence="1">CHS0354</strain>
        <tissue evidence="1">Mantle</tissue>
    </source>
</reference>
<gene>
    <name evidence="1" type="ORF">CHS0354_021775</name>
</gene>
<reference evidence="1" key="1">
    <citation type="journal article" date="2021" name="Genome Biol. Evol.">
        <title>A High-Quality Reference Genome for a Parasitic Bivalve with Doubly Uniparental Inheritance (Bivalvia: Unionida).</title>
        <authorList>
            <person name="Smith C.H."/>
        </authorList>
    </citation>
    <scope>NUCLEOTIDE SEQUENCE</scope>
    <source>
        <strain evidence="1">CHS0354</strain>
    </source>
</reference>
<comment type="caution">
    <text evidence="1">The sequence shown here is derived from an EMBL/GenBank/DDBJ whole genome shotgun (WGS) entry which is preliminary data.</text>
</comment>
<protein>
    <submittedName>
        <fullName evidence="1">Uncharacterized protein</fullName>
    </submittedName>
</protein>
<dbReference type="Proteomes" id="UP001195483">
    <property type="component" value="Unassembled WGS sequence"/>
</dbReference>
<sequence>MKYCSCNCPDFIVTKKLFLIDSIFIIITSHNDRVFIDNKAARKMLLNYVKGNLVDFDAMMSFLVKHQPSLLPLMEYFRQIGSTDKCPDEYSKLVKLLASPSPVCGTFHYTFIDLLKKYWNKKT</sequence>
<name>A0AAE0S3T9_9BIVA</name>
<keyword evidence="2" id="KW-1185">Reference proteome</keyword>
<proteinExistence type="predicted"/>
<accession>A0AAE0S3T9</accession>
<evidence type="ECO:0000313" key="1">
    <source>
        <dbReference type="EMBL" id="KAK3584902.1"/>
    </source>
</evidence>
<reference evidence="1" key="2">
    <citation type="journal article" date="2021" name="Genome Biol. Evol.">
        <title>Developing a high-quality reference genome for a parasitic bivalve with doubly uniparental inheritance (Bivalvia: Unionida).</title>
        <authorList>
            <person name="Smith C.H."/>
        </authorList>
    </citation>
    <scope>NUCLEOTIDE SEQUENCE</scope>
    <source>
        <strain evidence="1">CHS0354</strain>
        <tissue evidence="1">Mantle</tissue>
    </source>
</reference>
<dbReference type="AlphaFoldDB" id="A0AAE0S3T9"/>